<dbReference type="Pfam" id="PF00534">
    <property type="entry name" value="Glycos_transf_1"/>
    <property type="match status" value="1"/>
</dbReference>
<dbReference type="InterPro" id="IPR001296">
    <property type="entry name" value="Glyco_trans_1"/>
</dbReference>
<dbReference type="OrthoDB" id="9781738at2"/>
<feature type="domain" description="Glycosyl transferase family 1" evidence="1">
    <location>
        <begin position="204"/>
        <end position="359"/>
    </location>
</feature>
<proteinExistence type="predicted"/>
<dbReference type="CDD" id="cd03801">
    <property type="entry name" value="GT4_PimA-like"/>
    <property type="match status" value="1"/>
</dbReference>
<organism evidence="2 3">
    <name type="scientific">Methylocella tundrae</name>
    <dbReference type="NCBI Taxonomy" id="227605"/>
    <lineage>
        <taxon>Bacteria</taxon>
        <taxon>Pseudomonadati</taxon>
        <taxon>Pseudomonadota</taxon>
        <taxon>Alphaproteobacteria</taxon>
        <taxon>Hyphomicrobiales</taxon>
        <taxon>Beijerinckiaceae</taxon>
        <taxon>Methylocella</taxon>
    </lineage>
</organism>
<sequence length="387" mass="43326">MKIALSANGKFHTFDLARELYAREALAGIYSSYPRFKLRDEALPQELIHTFPFIHAPYMAARWRDRLPRSWLWQWEHLDATAFAAFVARNLPPCDVYMGLSGSSLAAGKRAHSQGSFYVCDRGSSHIRVQRQLQKEEQELWGLSGETVDPRTVDAEEAEYAEADRITIPSSFVYRSFVSQGIAPEKLRKLPYGVNLSRFERVGQPEEGRFDVLFVGAMSLRKGVPYLVQAFQKLDHPAKSLTFVGIENLEVIEMLRRRDLWPETARVVGPVPQSELKTLMSRSHVMALPSIEEGLALVLAQAMACGCPVIASTNTGAEDIVTDGEEGFIIPIRDVDALTERLQYMADHPDERQAMGTKALAKVQGFGGWRAYGDMAMAVFKELVAAK</sequence>
<dbReference type="AlphaFoldDB" id="A0A4U8Z3C1"/>
<dbReference type="SUPFAM" id="SSF53756">
    <property type="entry name" value="UDP-Glycosyltransferase/glycogen phosphorylase"/>
    <property type="match status" value="1"/>
</dbReference>
<dbReference type="GO" id="GO:0016757">
    <property type="term" value="F:glycosyltransferase activity"/>
    <property type="evidence" value="ECO:0007669"/>
    <property type="project" value="InterPro"/>
</dbReference>
<dbReference type="KEGG" id="mtun:MTUNDRAET4_3065"/>
<protein>
    <recommendedName>
        <fullName evidence="1">Glycosyl transferase family 1 domain-containing protein</fullName>
    </recommendedName>
</protein>
<accession>A0A4U8Z3C1</accession>
<dbReference type="EMBL" id="LR536450">
    <property type="protein sequence ID" value="VFU09952.1"/>
    <property type="molecule type" value="Genomic_DNA"/>
</dbReference>
<dbReference type="PANTHER" id="PTHR45947:SF3">
    <property type="entry name" value="SULFOQUINOVOSYL TRANSFERASE SQD2"/>
    <property type="match status" value="1"/>
</dbReference>
<reference evidence="2 3" key="1">
    <citation type="submission" date="2019-03" db="EMBL/GenBank/DDBJ databases">
        <authorList>
            <person name="Kox A.R. M."/>
        </authorList>
    </citation>
    <scope>NUCLEOTIDE SEQUENCE [LARGE SCALE GENOMIC DNA]</scope>
    <source>
        <strain evidence="2">MTUNDRAET4 annotated genome</strain>
    </source>
</reference>
<gene>
    <name evidence="2" type="ORF">MTUNDRAET4_3065</name>
</gene>
<dbReference type="PANTHER" id="PTHR45947">
    <property type="entry name" value="SULFOQUINOVOSYL TRANSFERASE SQD2"/>
    <property type="match status" value="1"/>
</dbReference>
<dbReference type="RefSeq" id="WP_134490518.1">
    <property type="nucleotide sequence ID" value="NZ_CP139089.1"/>
</dbReference>
<dbReference type="Gene3D" id="3.40.50.2000">
    <property type="entry name" value="Glycogen Phosphorylase B"/>
    <property type="match status" value="2"/>
</dbReference>
<name>A0A4U8Z3C1_METTU</name>
<evidence type="ECO:0000313" key="2">
    <source>
        <dbReference type="EMBL" id="VFU09952.1"/>
    </source>
</evidence>
<dbReference type="InterPro" id="IPR050194">
    <property type="entry name" value="Glycosyltransferase_grp1"/>
</dbReference>
<evidence type="ECO:0000259" key="1">
    <source>
        <dbReference type="Pfam" id="PF00534"/>
    </source>
</evidence>
<evidence type="ECO:0000313" key="3">
    <source>
        <dbReference type="Proteomes" id="UP000294360"/>
    </source>
</evidence>
<dbReference type="Proteomes" id="UP000294360">
    <property type="component" value="Chromosome"/>
</dbReference>